<proteinExistence type="predicted"/>
<organism evidence="1 2">
    <name type="scientific">Xylaria curta</name>
    <dbReference type="NCBI Taxonomy" id="42375"/>
    <lineage>
        <taxon>Eukaryota</taxon>
        <taxon>Fungi</taxon>
        <taxon>Dikarya</taxon>
        <taxon>Ascomycota</taxon>
        <taxon>Pezizomycotina</taxon>
        <taxon>Sordariomycetes</taxon>
        <taxon>Xylariomycetidae</taxon>
        <taxon>Xylariales</taxon>
        <taxon>Xylariaceae</taxon>
        <taxon>Xylaria</taxon>
    </lineage>
</organism>
<gene>
    <name evidence="1" type="ORF">NUW58_g4891</name>
</gene>
<reference evidence="1" key="1">
    <citation type="submission" date="2022-10" db="EMBL/GenBank/DDBJ databases">
        <title>Genome Sequence of Xylaria curta.</title>
        <authorList>
            <person name="Buettner E."/>
        </authorList>
    </citation>
    <scope>NUCLEOTIDE SEQUENCE</scope>
    <source>
        <strain evidence="1">Babe10</strain>
    </source>
</reference>
<comment type="caution">
    <text evidence="1">The sequence shown here is derived from an EMBL/GenBank/DDBJ whole genome shotgun (WGS) entry which is preliminary data.</text>
</comment>
<accession>A0ACC1P5Z8</accession>
<name>A0ACC1P5Z8_9PEZI</name>
<dbReference type="EMBL" id="JAPDGR010000903">
    <property type="protein sequence ID" value="KAJ2986725.1"/>
    <property type="molecule type" value="Genomic_DNA"/>
</dbReference>
<protein>
    <submittedName>
        <fullName evidence="1">Uncharacterized protein</fullName>
    </submittedName>
</protein>
<evidence type="ECO:0000313" key="2">
    <source>
        <dbReference type="Proteomes" id="UP001143856"/>
    </source>
</evidence>
<sequence>MSGFEIAGVVLGAYPILYDTAKDLRGVLKKAKTWWFFERTFDDFVSEVQKEYISFSQILEILLDPLDLSLEERRRLQDEPKCNLWHEAYVQAQLRQRIQPKYHVWFMGQLEEMNSALAELHAMLPINKVYILDSTSVEAEVFKLKRSFSNKKSALLDTVQSKNDALFHFLEKASHITQSESIMLPSKSRSKVSIKRVSYLQDHSQRAFTFFCERWACNCQQNHRCGIAVEHRATIPSLSLLLSGGGELTPVRVDFDTVLPSSRQPEQTIQEEITSLKQQMSLKKTLRKLGFKRSHNTLALGVSALSLVSNPFSSEHHKVQLEKKEKKLQKKAQVPISDSKLPPLPSQAENKQPPLTTQLKTVGEVRRQVRFTEEHVGTSAFPSGLLFGAIDNICEIAARSFPFHYDACEDIGQNTRIFVQAGHRETRPLQETTIDSFIAATPQRGKRMHVALVILRLVLYLGPSPWIPASWNKSHLTLVSNETSGPQAYFFESSLLPRLQPPGNTAPRSDQTRASLFSIGVLLLELLFRETFEKQPFRAQFLNNMGQANEVTDLCAALQWHQRVGEECGYELSDAIRRCIVCAFDAPHNLGDPEFIEAVWYGVVRPLENFLSAWNNTQVKV</sequence>
<evidence type="ECO:0000313" key="1">
    <source>
        <dbReference type="EMBL" id="KAJ2986725.1"/>
    </source>
</evidence>
<dbReference type="Proteomes" id="UP001143856">
    <property type="component" value="Unassembled WGS sequence"/>
</dbReference>
<keyword evidence="2" id="KW-1185">Reference proteome</keyword>